<dbReference type="PANTHER" id="PTHR42714">
    <property type="entry name" value="TRNA MODIFICATION GTPASE GTPBP3"/>
    <property type="match status" value="1"/>
</dbReference>
<evidence type="ECO:0000256" key="1">
    <source>
        <dbReference type="ARBA" id="ARBA00004173"/>
    </source>
</evidence>
<dbReference type="EnsemblMetazoa" id="XM_038221074.1">
    <property type="protein sequence ID" value="XP_038077002.1"/>
    <property type="gene ID" value="LOC119744883"/>
</dbReference>
<dbReference type="PROSITE" id="PS51709">
    <property type="entry name" value="G_TRME"/>
    <property type="match status" value="1"/>
</dbReference>
<dbReference type="Pfam" id="PF01926">
    <property type="entry name" value="MMR_HSR1"/>
    <property type="match status" value="1"/>
</dbReference>
<dbReference type="GO" id="GO:0003924">
    <property type="term" value="F:GTPase activity"/>
    <property type="evidence" value="ECO:0007669"/>
    <property type="project" value="InterPro"/>
</dbReference>
<dbReference type="GO" id="GO:0002098">
    <property type="term" value="P:tRNA wobble uridine modification"/>
    <property type="evidence" value="ECO:0007669"/>
    <property type="project" value="TreeGrafter"/>
</dbReference>
<dbReference type="GO" id="GO:0005525">
    <property type="term" value="F:GTP binding"/>
    <property type="evidence" value="ECO:0007669"/>
    <property type="project" value="UniProtKB-KW"/>
</dbReference>
<dbReference type="NCBIfam" id="TIGR00231">
    <property type="entry name" value="small_GTP"/>
    <property type="match status" value="1"/>
</dbReference>
<evidence type="ECO:0000256" key="4">
    <source>
        <dbReference type="ARBA" id="ARBA00022741"/>
    </source>
</evidence>
<dbReference type="OMA" id="EFHCHGG"/>
<dbReference type="NCBIfam" id="NF003661">
    <property type="entry name" value="PRK05291.1-3"/>
    <property type="match status" value="1"/>
</dbReference>
<keyword evidence="9" id="KW-1185">Reference proteome</keyword>
<dbReference type="Pfam" id="PF10396">
    <property type="entry name" value="TrmE_N"/>
    <property type="match status" value="1"/>
</dbReference>
<dbReference type="RefSeq" id="XP_038077002.1">
    <property type="nucleotide sequence ID" value="XM_038221074.1"/>
</dbReference>
<name>A0A914BNE6_PATMI</name>
<feature type="region of interest" description="Disordered" evidence="6">
    <location>
        <begin position="103"/>
        <end position="123"/>
    </location>
</feature>
<evidence type="ECO:0000313" key="9">
    <source>
        <dbReference type="Proteomes" id="UP000887568"/>
    </source>
</evidence>
<dbReference type="CTD" id="84705"/>
<dbReference type="PANTHER" id="PTHR42714:SF2">
    <property type="entry name" value="TRNA MODIFICATION GTPASE GTPBP3, MITOCHONDRIAL"/>
    <property type="match status" value="1"/>
</dbReference>
<dbReference type="GeneID" id="119744883"/>
<dbReference type="Pfam" id="PF12631">
    <property type="entry name" value="MnmE_helical"/>
    <property type="match status" value="1"/>
</dbReference>
<evidence type="ECO:0000256" key="2">
    <source>
        <dbReference type="ARBA" id="ARBA00011043"/>
    </source>
</evidence>
<feature type="region of interest" description="Disordered" evidence="6">
    <location>
        <begin position="463"/>
        <end position="484"/>
    </location>
</feature>
<reference evidence="8" key="1">
    <citation type="submission" date="2022-11" db="UniProtKB">
        <authorList>
            <consortium name="EnsemblMetazoa"/>
        </authorList>
    </citation>
    <scope>IDENTIFICATION</scope>
</reference>
<evidence type="ECO:0000256" key="5">
    <source>
        <dbReference type="ARBA" id="ARBA00023134"/>
    </source>
</evidence>
<dbReference type="Gene3D" id="3.30.1360.120">
    <property type="entry name" value="Probable tRNA modification gtpase trme, domain 1"/>
    <property type="match status" value="1"/>
</dbReference>
<dbReference type="InterPro" id="IPR031168">
    <property type="entry name" value="G_TrmE"/>
</dbReference>
<comment type="subcellular location">
    <subcellularLocation>
        <location evidence="1">Mitochondrion</location>
    </subcellularLocation>
</comment>
<dbReference type="AlphaFoldDB" id="A0A914BNE6"/>
<dbReference type="GO" id="GO:0005739">
    <property type="term" value="C:mitochondrion"/>
    <property type="evidence" value="ECO:0007669"/>
    <property type="project" value="UniProtKB-SubCell"/>
</dbReference>
<evidence type="ECO:0000313" key="8">
    <source>
        <dbReference type="EnsemblMetazoa" id="XP_038077002.1"/>
    </source>
</evidence>
<dbReference type="OrthoDB" id="188276at2759"/>
<dbReference type="InterPro" id="IPR027266">
    <property type="entry name" value="TrmE/GcvT-like"/>
</dbReference>
<feature type="domain" description="TrmE-type G" evidence="7">
    <location>
        <begin position="345"/>
        <end position="554"/>
    </location>
</feature>
<dbReference type="HAMAP" id="MF_00379">
    <property type="entry name" value="GTPase_MnmE"/>
    <property type="match status" value="1"/>
</dbReference>
<dbReference type="CDD" id="cd14858">
    <property type="entry name" value="TrmE_N"/>
    <property type="match status" value="1"/>
</dbReference>
<dbReference type="CDD" id="cd04164">
    <property type="entry name" value="trmE"/>
    <property type="match status" value="1"/>
</dbReference>
<evidence type="ECO:0000256" key="3">
    <source>
        <dbReference type="ARBA" id="ARBA00022694"/>
    </source>
</evidence>
<dbReference type="SUPFAM" id="SSF52540">
    <property type="entry name" value="P-loop containing nucleoside triphosphate hydrolases"/>
    <property type="match status" value="1"/>
</dbReference>
<keyword evidence="3" id="KW-0819">tRNA processing</keyword>
<feature type="compositionally biased region" description="Polar residues" evidence="6">
    <location>
        <begin position="463"/>
        <end position="472"/>
    </location>
</feature>
<organism evidence="8 9">
    <name type="scientific">Patiria miniata</name>
    <name type="common">Bat star</name>
    <name type="synonym">Asterina miniata</name>
    <dbReference type="NCBI Taxonomy" id="46514"/>
    <lineage>
        <taxon>Eukaryota</taxon>
        <taxon>Metazoa</taxon>
        <taxon>Echinodermata</taxon>
        <taxon>Eleutherozoa</taxon>
        <taxon>Asterozoa</taxon>
        <taxon>Asteroidea</taxon>
        <taxon>Valvatacea</taxon>
        <taxon>Valvatida</taxon>
        <taxon>Asterinidae</taxon>
        <taxon>Patiria</taxon>
    </lineage>
</organism>
<proteinExistence type="inferred from homology"/>
<dbReference type="GO" id="GO:0030488">
    <property type="term" value="P:tRNA methylation"/>
    <property type="evidence" value="ECO:0007669"/>
    <property type="project" value="TreeGrafter"/>
</dbReference>
<dbReference type="InterPro" id="IPR004520">
    <property type="entry name" value="GTPase_MnmE"/>
</dbReference>
<dbReference type="Proteomes" id="UP000887568">
    <property type="component" value="Unplaced"/>
</dbReference>
<evidence type="ECO:0000256" key="6">
    <source>
        <dbReference type="SAM" id="MobiDB-lite"/>
    </source>
</evidence>
<dbReference type="InterPro" id="IPR027417">
    <property type="entry name" value="P-loop_NTPase"/>
</dbReference>
<feature type="compositionally biased region" description="Polar residues" evidence="6">
    <location>
        <begin position="111"/>
        <end position="123"/>
    </location>
</feature>
<keyword evidence="5" id="KW-0342">GTP-binding</keyword>
<feature type="compositionally biased region" description="Low complexity" evidence="6">
    <location>
        <begin position="473"/>
        <end position="482"/>
    </location>
</feature>
<keyword evidence="4" id="KW-0547">Nucleotide-binding</keyword>
<dbReference type="FunFam" id="3.30.1360.120:FF:000007">
    <property type="entry name" value="tRNA modification GTPase GTPBP3, mitochondrial"/>
    <property type="match status" value="1"/>
</dbReference>
<comment type="similarity">
    <text evidence="2">Belongs to the TRAFAC class TrmE-Era-EngA-EngB-Septin-like GTPase superfamily. TrmE GTPase family.</text>
</comment>
<dbReference type="Gene3D" id="1.20.120.430">
    <property type="entry name" value="tRNA modification GTPase MnmE domain 2"/>
    <property type="match status" value="1"/>
</dbReference>
<sequence>MSSRVERGMAVSTKHFQLLQRRCGVHFLKTLYSTFICRRLSVVCCHANPYQTEGWTWKSAKLLGTVPSLRILQRWFHIPVNQHYQSRGETGKFASESQSILGGRPFKAKSSHQSQRASTSAQATEDISQDTIFALSSGQGKCGVAVIRVSGPGASKALLAVTKMANLPEAKKVHLRRLYNPTDGETVDKGLIVWLPGPQSFTGEDVCEFHVHGGSAVVTAMHSALDAIPGLRHAEPGEFTKRAFLNGKLDLTEVEGLGDLIQAETEAQRRQALRQMEGDLGQLYEAWRLRLIKCVAHVEAFIDFSEDENIEEGVLDQAQAGVKQLVTDIQAHLDDNRCGERLRSGVQVAIIGQPNVGKSSLLNLLCQRPAAIVTPIAGTTRDVIESAVNIGGYPVLLLDTAGLRETQDVIEQEGVRRARQRAENADLTIIMTEASDIISNIASSTSNSHDRLSTILEKRLQETETLTSEPTQGSSPSGDSIPGDGGFQNSSIVVINKSDLVDVDCMDTLTSIESALCQKHDKKNEVQKRSVCIMSCTTGQGMDHFLEILRGKVEALCGNPLLGNPSLTQARHRSNLRHCLAALEAFSSHEDLVMAAEQLRIALRQLGKITGRVGVEEILDVVFQDFCIGK</sequence>
<dbReference type="InterPro" id="IPR025867">
    <property type="entry name" value="MnmE_helical"/>
</dbReference>
<dbReference type="InterPro" id="IPR006073">
    <property type="entry name" value="GTP-bd"/>
</dbReference>
<accession>A0A914BNE6</accession>
<dbReference type="InterPro" id="IPR018948">
    <property type="entry name" value="GTP-bd_TrmE_N"/>
</dbReference>
<dbReference type="Gene3D" id="3.40.50.300">
    <property type="entry name" value="P-loop containing nucleotide triphosphate hydrolases"/>
    <property type="match status" value="1"/>
</dbReference>
<dbReference type="SUPFAM" id="SSF116878">
    <property type="entry name" value="TrmE connector domain"/>
    <property type="match status" value="1"/>
</dbReference>
<protein>
    <recommendedName>
        <fullName evidence="7">TrmE-type G domain-containing protein</fullName>
    </recommendedName>
</protein>
<dbReference type="InterPro" id="IPR005225">
    <property type="entry name" value="Small_GTP-bd"/>
</dbReference>
<evidence type="ECO:0000259" key="7">
    <source>
        <dbReference type="PROSITE" id="PS51709"/>
    </source>
</evidence>
<dbReference type="InterPro" id="IPR027368">
    <property type="entry name" value="MnmE_dom2"/>
</dbReference>